<feature type="region of interest" description="Disordered" evidence="1">
    <location>
        <begin position="291"/>
        <end position="321"/>
    </location>
</feature>
<organism evidence="2 3">
    <name type="scientific">Cutaneotrichosporon oleaginosum</name>
    <dbReference type="NCBI Taxonomy" id="879819"/>
    <lineage>
        <taxon>Eukaryota</taxon>
        <taxon>Fungi</taxon>
        <taxon>Dikarya</taxon>
        <taxon>Basidiomycota</taxon>
        <taxon>Agaricomycotina</taxon>
        <taxon>Tremellomycetes</taxon>
        <taxon>Trichosporonales</taxon>
        <taxon>Trichosporonaceae</taxon>
        <taxon>Cutaneotrichosporon</taxon>
    </lineage>
</organism>
<dbReference type="AlphaFoldDB" id="A0A0J1B9N2"/>
<gene>
    <name evidence="2" type="ORF">CC85DRAFT_283493</name>
</gene>
<evidence type="ECO:0000256" key="1">
    <source>
        <dbReference type="SAM" id="MobiDB-lite"/>
    </source>
</evidence>
<reference evidence="2 3" key="1">
    <citation type="submission" date="2015-03" db="EMBL/GenBank/DDBJ databases">
        <title>Genomics and transcriptomics of the oil-accumulating basidiomycete yeast T. oleaginosus allow insights into substrate utilization and the diverse evolutionary trajectories of mating systems in fungi.</title>
        <authorList>
            <consortium name="DOE Joint Genome Institute"/>
            <person name="Kourist R."/>
            <person name="Kracht O."/>
            <person name="Bracharz F."/>
            <person name="Lipzen A."/>
            <person name="Nolan M."/>
            <person name="Ohm R."/>
            <person name="Grigoriev I."/>
            <person name="Sun S."/>
            <person name="Heitman J."/>
            <person name="Bruck T."/>
            <person name="Nowrousian M."/>
        </authorList>
    </citation>
    <scope>NUCLEOTIDE SEQUENCE [LARGE SCALE GENOMIC DNA]</scope>
    <source>
        <strain evidence="2 3">IBC0246</strain>
    </source>
</reference>
<evidence type="ECO:0000313" key="3">
    <source>
        <dbReference type="Proteomes" id="UP000053611"/>
    </source>
</evidence>
<proteinExistence type="predicted"/>
<name>A0A0J1B9N2_9TREE</name>
<protein>
    <submittedName>
        <fullName evidence="2">Uncharacterized protein</fullName>
    </submittedName>
</protein>
<accession>A0A0J1B9N2</accession>
<sequence length="343" mass="38415">MSIDHKFYPHIFEAILASASFSALVRLRATCREVRDRVDRQLVTHIALERASMSGPDRHLALESCVLGNRLYPIPRAGWLQDMADAVRIVDLLDGELPEGDRNSSFCRTRGELCDSSPSHLARYIDIYAEIVCYWHQHSCTPGIRAARSIHFWTPEGPENTDMALRHLAHCSNSAVHVTRRCPDEFYDSLDPVHIPDVIGSLHIVRLGTIRLRAMDPCEMGRALWKHIFHLPGTVVVGTETWRLPVLSNKLEEREAELHTEIAEYGAWSPHVGIMPREWLYWSDSSTDGETGLEAVGDAGDSGEDGGNSAQHNGDGYVDPEEAEMLARATAAAEIYLRDHDCE</sequence>
<dbReference type="EMBL" id="KQ087186">
    <property type="protein sequence ID" value="KLT44554.1"/>
    <property type="molecule type" value="Genomic_DNA"/>
</dbReference>
<evidence type="ECO:0000313" key="2">
    <source>
        <dbReference type="EMBL" id="KLT44554.1"/>
    </source>
</evidence>
<dbReference type="Proteomes" id="UP000053611">
    <property type="component" value="Unassembled WGS sequence"/>
</dbReference>
<keyword evidence="3" id="KW-1185">Reference proteome</keyword>